<accession>A0A2U1LLV0</accession>
<keyword evidence="15" id="KW-1185">Reference proteome</keyword>
<dbReference type="PANTHER" id="PTHR33162">
    <property type="entry name" value="SEC-INDEPENDENT PROTEIN TRANSLOCASE PROTEIN TATA, CHLOROPLASTIC"/>
    <property type="match status" value="1"/>
</dbReference>
<dbReference type="Gene3D" id="1.20.5.3310">
    <property type="match status" value="1"/>
</dbReference>
<comment type="caution">
    <text evidence="14">The sequence shown here is derived from an EMBL/GenBank/DDBJ whole genome shotgun (WGS) entry which is preliminary data.</text>
</comment>
<gene>
    <name evidence="14" type="ORF">CTI12_AA470000</name>
</gene>
<dbReference type="Proteomes" id="UP000245207">
    <property type="component" value="Unassembled WGS sequence"/>
</dbReference>
<comment type="subcellular location">
    <subcellularLocation>
        <location evidence="1">Plastid</location>
        <location evidence="1">Chloroplast thylakoid membrane</location>
        <topology evidence="1">Single-pass membrane protein</topology>
    </subcellularLocation>
</comment>
<evidence type="ECO:0000256" key="11">
    <source>
        <dbReference type="ARBA" id="ARBA00023136"/>
    </source>
</evidence>
<evidence type="ECO:0000256" key="8">
    <source>
        <dbReference type="ARBA" id="ARBA00022989"/>
    </source>
</evidence>
<evidence type="ECO:0000256" key="13">
    <source>
        <dbReference type="SAM" id="Phobius"/>
    </source>
</evidence>
<protein>
    <submittedName>
        <fullName evidence="14">Sec-independent protein translocase protein TatA/B/E</fullName>
    </submittedName>
</protein>
<keyword evidence="9" id="KW-0811">Translocation</keyword>
<dbReference type="GO" id="GO:0009535">
    <property type="term" value="C:chloroplast thylakoid membrane"/>
    <property type="evidence" value="ECO:0007669"/>
    <property type="project" value="UniProtKB-SubCell"/>
</dbReference>
<keyword evidence="3" id="KW-0150">Chloroplast</keyword>
<dbReference type="FunFam" id="1.20.5.3310:FF:000003">
    <property type="entry name" value="Sec-independent protein translocase protein TATB, chloroplastic"/>
    <property type="match status" value="1"/>
</dbReference>
<keyword evidence="2" id="KW-0813">Transport</keyword>
<evidence type="ECO:0000256" key="2">
    <source>
        <dbReference type="ARBA" id="ARBA00022448"/>
    </source>
</evidence>
<keyword evidence="7" id="KW-0809">Transit peptide</keyword>
<keyword evidence="5 13" id="KW-0812">Transmembrane</keyword>
<dbReference type="STRING" id="35608.A0A2U1LLV0"/>
<keyword evidence="8 13" id="KW-1133">Transmembrane helix</keyword>
<evidence type="ECO:0000256" key="4">
    <source>
        <dbReference type="ARBA" id="ARBA00022640"/>
    </source>
</evidence>
<evidence type="ECO:0000313" key="15">
    <source>
        <dbReference type="Proteomes" id="UP000245207"/>
    </source>
</evidence>
<dbReference type="EMBL" id="PKPP01008705">
    <property type="protein sequence ID" value="PWA49978.1"/>
    <property type="molecule type" value="Genomic_DNA"/>
</dbReference>
<dbReference type="AlphaFoldDB" id="A0A2U1LLV0"/>
<comment type="function">
    <text evidence="12">Part of the twin-arginine translocation (Tat) system that transports large folded proteins containing a characteristic twin-arginine motif in their signal peptide across the thylakoid membrane. Involved in delta pH-dependent protein transport required for chloroplast development, especially thylakoid membrane formation. TATC and TATB mediate precursor recognition, whereas TATA facilitates translocation.</text>
</comment>
<feature type="transmembrane region" description="Helical" evidence="13">
    <location>
        <begin position="108"/>
        <end position="131"/>
    </location>
</feature>
<dbReference type="GO" id="GO:0033281">
    <property type="term" value="C:TAT protein transport complex"/>
    <property type="evidence" value="ECO:0007669"/>
    <property type="project" value="UniProtKB-ARBA"/>
</dbReference>
<dbReference type="OrthoDB" id="1730788at2759"/>
<evidence type="ECO:0000256" key="12">
    <source>
        <dbReference type="ARBA" id="ARBA00025340"/>
    </source>
</evidence>
<sequence length="278" mass="29911">MKKGSSNDALYLNLVTGLELPSEEIQGEILFLLYKLCAIGDIWMDRGNGDVLFGHCSKILQLSLEALLKTQRDDVRMNCGSSNDAPYLNLVTGLELPRKDEENGRKGVFASLFGVGAPEALVIGVVVLLVFGPKGLAEIAKNLGKTLRTFQPTIRELQAMHTTINVDVKEVSREFKSTLEKEIGLDDLKNPSQFNTATIPNLSSTPLSVATPEKTSAIQMETATAATTEVPQATTTPLASTNDDTLPAIPAAIREDSLAAATTPADTMTIDPCKYHPP</sequence>
<keyword evidence="4" id="KW-0934">Plastid</keyword>
<organism evidence="14 15">
    <name type="scientific">Artemisia annua</name>
    <name type="common">Sweet wormwood</name>
    <dbReference type="NCBI Taxonomy" id="35608"/>
    <lineage>
        <taxon>Eukaryota</taxon>
        <taxon>Viridiplantae</taxon>
        <taxon>Streptophyta</taxon>
        <taxon>Embryophyta</taxon>
        <taxon>Tracheophyta</taxon>
        <taxon>Spermatophyta</taxon>
        <taxon>Magnoliopsida</taxon>
        <taxon>eudicotyledons</taxon>
        <taxon>Gunneridae</taxon>
        <taxon>Pentapetalae</taxon>
        <taxon>asterids</taxon>
        <taxon>campanulids</taxon>
        <taxon>Asterales</taxon>
        <taxon>Asteraceae</taxon>
        <taxon>Asteroideae</taxon>
        <taxon>Anthemideae</taxon>
        <taxon>Artemisiinae</taxon>
        <taxon>Artemisia</taxon>
    </lineage>
</organism>
<evidence type="ECO:0000313" key="14">
    <source>
        <dbReference type="EMBL" id="PWA49978.1"/>
    </source>
</evidence>
<keyword evidence="6" id="KW-0653">Protein transport</keyword>
<dbReference type="GO" id="GO:0006886">
    <property type="term" value="P:intracellular protein transport"/>
    <property type="evidence" value="ECO:0007669"/>
    <property type="project" value="UniProtKB-ARBA"/>
</dbReference>
<keyword evidence="10" id="KW-0793">Thylakoid</keyword>
<evidence type="ECO:0000256" key="10">
    <source>
        <dbReference type="ARBA" id="ARBA00023078"/>
    </source>
</evidence>
<proteinExistence type="predicted"/>
<dbReference type="InterPro" id="IPR003369">
    <property type="entry name" value="TatA/B/E"/>
</dbReference>
<name>A0A2U1LLV0_ARTAN</name>
<dbReference type="PANTHER" id="PTHR33162:SF3">
    <property type="entry name" value="SEC-INDEPENDENT PROTEIN TRANSLOCASE PROTEIN TATB, CHLOROPLASTIC"/>
    <property type="match status" value="1"/>
</dbReference>
<evidence type="ECO:0000256" key="5">
    <source>
        <dbReference type="ARBA" id="ARBA00022692"/>
    </source>
</evidence>
<evidence type="ECO:0000256" key="9">
    <source>
        <dbReference type="ARBA" id="ARBA00023010"/>
    </source>
</evidence>
<dbReference type="Pfam" id="PF02416">
    <property type="entry name" value="TatA_B_E"/>
    <property type="match status" value="1"/>
</dbReference>
<keyword evidence="11 13" id="KW-0472">Membrane</keyword>
<evidence type="ECO:0000256" key="3">
    <source>
        <dbReference type="ARBA" id="ARBA00022528"/>
    </source>
</evidence>
<reference evidence="14 15" key="1">
    <citation type="journal article" date="2018" name="Mol. Plant">
        <title>The genome of Artemisia annua provides insight into the evolution of Asteraceae family and artemisinin biosynthesis.</title>
        <authorList>
            <person name="Shen Q."/>
            <person name="Zhang L."/>
            <person name="Liao Z."/>
            <person name="Wang S."/>
            <person name="Yan T."/>
            <person name="Shi P."/>
            <person name="Liu M."/>
            <person name="Fu X."/>
            <person name="Pan Q."/>
            <person name="Wang Y."/>
            <person name="Lv Z."/>
            <person name="Lu X."/>
            <person name="Zhang F."/>
            <person name="Jiang W."/>
            <person name="Ma Y."/>
            <person name="Chen M."/>
            <person name="Hao X."/>
            <person name="Li L."/>
            <person name="Tang Y."/>
            <person name="Lv G."/>
            <person name="Zhou Y."/>
            <person name="Sun X."/>
            <person name="Brodelius P.E."/>
            <person name="Rose J.K.C."/>
            <person name="Tang K."/>
        </authorList>
    </citation>
    <scope>NUCLEOTIDE SEQUENCE [LARGE SCALE GENOMIC DNA]</scope>
    <source>
        <strain evidence="15">cv. Huhao1</strain>
        <tissue evidence="14">Leaf</tissue>
    </source>
</reference>
<evidence type="ECO:0000256" key="6">
    <source>
        <dbReference type="ARBA" id="ARBA00022927"/>
    </source>
</evidence>
<evidence type="ECO:0000256" key="7">
    <source>
        <dbReference type="ARBA" id="ARBA00022946"/>
    </source>
</evidence>
<evidence type="ECO:0000256" key="1">
    <source>
        <dbReference type="ARBA" id="ARBA00004581"/>
    </source>
</evidence>